<dbReference type="Pfam" id="PF00924">
    <property type="entry name" value="MS_channel_2nd"/>
    <property type="match status" value="1"/>
</dbReference>
<evidence type="ECO:0000259" key="9">
    <source>
        <dbReference type="Pfam" id="PF00924"/>
    </source>
</evidence>
<feature type="compositionally biased region" description="Polar residues" evidence="7">
    <location>
        <begin position="27"/>
        <end position="41"/>
    </location>
</feature>
<dbReference type="InterPro" id="IPR010920">
    <property type="entry name" value="LSM_dom_sf"/>
</dbReference>
<feature type="transmembrane region" description="Helical" evidence="8">
    <location>
        <begin position="174"/>
        <end position="202"/>
    </location>
</feature>
<dbReference type="PANTHER" id="PTHR31618">
    <property type="entry name" value="MECHANOSENSITIVE ION CHANNEL PROTEIN 5"/>
    <property type="match status" value="1"/>
</dbReference>
<feature type="domain" description="Mechanosensitive ion channel protein Msy1/2-like transmembrane" evidence="10">
    <location>
        <begin position="137"/>
        <end position="286"/>
    </location>
</feature>
<evidence type="ECO:0000256" key="7">
    <source>
        <dbReference type="SAM" id="MobiDB-lite"/>
    </source>
</evidence>
<proteinExistence type="inferred from homology"/>
<feature type="compositionally biased region" description="Polar residues" evidence="7">
    <location>
        <begin position="85"/>
        <end position="108"/>
    </location>
</feature>
<feature type="transmembrane region" description="Helical" evidence="8">
    <location>
        <begin position="493"/>
        <end position="513"/>
    </location>
</feature>
<evidence type="ECO:0000313" key="11">
    <source>
        <dbReference type="EMBL" id="KAK8948185.1"/>
    </source>
</evidence>
<comment type="subcellular location">
    <subcellularLocation>
        <location evidence="1">Endomembrane system</location>
        <topology evidence="1">Multi-pass membrane protein</topology>
    </subcellularLocation>
    <subcellularLocation>
        <location evidence="6">Membrane</location>
    </subcellularLocation>
</comment>
<dbReference type="InterPro" id="IPR006685">
    <property type="entry name" value="MscS_channel_2nd"/>
</dbReference>
<feature type="region of interest" description="Disordered" evidence="7">
    <location>
        <begin position="22"/>
        <end position="122"/>
    </location>
</feature>
<feature type="transmembrane region" description="Helical" evidence="8">
    <location>
        <begin position="261"/>
        <end position="283"/>
    </location>
</feature>
<name>A0ABR2LS15_9ASPA</name>
<gene>
    <name evidence="11" type="primary">MSL10</name>
    <name evidence="11" type="ORF">KSP40_PGU005306</name>
</gene>
<dbReference type="Proteomes" id="UP001412067">
    <property type="component" value="Unassembled WGS sequence"/>
</dbReference>
<evidence type="ECO:0000256" key="1">
    <source>
        <dbReference type="ARBA" id="ARBA00004127"/>
    </source>
</evidence>
<feature type="transmembrane region" description="Helical" evidence="8">
    <location>
        <begin position="139"/>
        <end position="162"/>
    </location>
</feature>
<evidence type="ECO:0000256" key="5">
    <source>
        <dbReference type="ARBA" id="ARBA00023136"/>
    </source>
</evidence>
<dbReference type="PIRSF" id="PIRSF017209">
    <property type="entry name" value="Memb_At2g17000_prd"/>
    <property type="match status" value="1"/>
</dbReference>
<dbReference type="Pfam" id="PF25886">
    <property type="entry name" value="Msy1"/>
    <property type="match status" value="1"/>
</dbReference>
<reference evidence="11 12" key="1">
    <citation type="journal article" date="2022" name="Nat. Plants">
        <title>Genomes of leafy and leafless Platanthera orchids illuminate the evolution of mycoheterotrophy.</title>
        <authorList>
            <person name="Li M.H."/>
            <person name="Liu K.W."/>
            <person name="Li Z."/>
            <person name="Lu H.C."/>
            <person name="Ye Q.L."/>
            <person name="Zhang D."/>
            <person name="Wang J.Y."/>
            <person name="Li Y.F."/>
            <person name="Zhong Z.M."/>
            <person name="Liu X."/>
            <person name="Yu X."/>
            <person name="Liu D.K."/>
            <person name="Tu X.D."/>
            <person name="Liu B."/>
            <person name="Hao Y."/>
            <person name="Liao X.Y."/>
            <person name="Jiang Y.T."/>
            <person name="Sun W.H."/>
            <person name="Chen J."/>
            <person name="Chen Y.Q."/>
            <person name="Ai Y."/>
            <person name="Zhai J.W."/>
            <person name="Wu S.S."/>
            <person name="Zhou Z."/>
            <person name="Hsiao Y.Y."/>
            <person name="Wu W.L."/>
            <person name="Chen Y.Y."/>
            <person name="Lin Y.F."/>
            <person name="Hsu J.L."/>
            <person name="Li C.Y."/>
            <person name="Wang Z.W."/>
            <person name="Zhao X."/>
            <person name="Zhong W.Y."/>
            <person name="Ma X.K."/>
            <person name="Ma L."/>
            <person name="Huang J."/>
            <person name="Chen G.Z."/>
            <person name="Huang M.Z."/>
            <person name="Huang L."/>
            <person name="Peng D.H."/>
            <person name="Luo Y.B."/>
            <person name="Zou S.Q."/>
            <person name="Chen S.P."/>
            <person name="Lan S."/>
            <person name="Tsai W.C."/>
            <person name="Van de Peer Y."/>
            <person name="Liu Z.J."/>
        </authorList>
    </citation>
    <scope>NUCLEOTIDE SEQUENCE [LARGE SCALE GENOMIC DNA]</scope>
    <source>
        <strain evidence="11">Lor288</strain>
    </source>
</reference>
<protein>
    <recommendedName>
        <fullName evidence="6">Mechanosensitive ion channel protein</fullName>
    </recommendedName>
</protein>
<evidence type="ECO:0000256" key="6">
    <source>
        <dbReference type="PIRNR" id="PIRNR017209"/>
    </source>
</evidence>
<dbReference type="EMBL" id="JBBWWR010000016">
    <property type="protein sequence ID" value="KAK8948185.1"/>
    <property type="molecule type" value="Genomic_DNA"/>
</dbReference>
<dbReference type="InterPro" id="IPR016688">
    <property type="entry name" value="MscS-like_plants/fungi"/>
</dbReference>
<feature type="compositionally biased region" description="Acidic residues" evidence="7">
    <location>
        <begin position="110"/>
        <end position="120"/>
    </location>
</feature>
<keyword evidence="5 6" id="KW-0472">Membrane</keyword>
<evidence type="ECO:0000256" key="2">
    <source>
        <dbReference type="ARBA" id="ARBA00008017"/>
    </source>
</evidence>
<dbReference type="PANTHER" id="PTHR31618:SF7">
    <property type="entry name" value="MECHANOSENSITIVE ION CHANNEL PROTEIN"/>
    <property type="match status" value="1"/>
</dbReference>
<feature type="domain" description="Mechanosensitive ion channel MscS" evidence="9">
    <location>
        <begin position="544"/>
        <end position="600"/>
    </location>
</feature>
<dbReference type="SUPFAM" id="SSF50182">
    <property type="entry name" value="Sm-like ribonucleoproteins"/>
    <property type="match status" value="1"/>
</dbReference>
<evidence type="ECO:0000256" key="4">
    <source>
        <dbReference type="ARBA" id="ARBA00022989"/>
    </source>
</evidence>
<feature type="transmembrane region" description="Helical" evidence="8">
    <location>
        <begin position="223"/>
        <end position="241"/>
    </location>
</feature>
<keyword evidence="12" id="KW-1185">Reference proteome</keyword>
<evidence type="ECO:0000259" key="10">
    <source>
        <dbReference type="Pfam" id="PF25886"/>
    </source>
</evidence>
<sequence length="720" mass="81446">MDSDKGSAVVKNQEEVVLMIPVESKAAESSSHHQTPCQEISKSVGMSPKKPPRPPQSESLIRRRSMATPKSRFEEPANLCHTFTPEPSSPYSGSQKLKASGTPKTPQLNAEEEDEEDEDEVDKKALLQKGGKRMTKWRVLLLIEWLILILAIACLITSLLVQRLQGIVIWGLEIWKWCLMVMVIFCGHLLTHWFITVLVFLIEINFLFRKKVLYFVYGLKRSVQIFIWLGLVLLSWSLIFNDNDVPNSPKIVKALNHVSKFLASLLIGSFIWLVKTLLVKILASSFHMSRYFDRIQETLYHQYFLQALSGPPVMEMAGKIGRSKSLALDSFTSIVKSEDKEKGERMEVIDITKLHRMSRDKVSAWTMRGLVNVIRTSGLTTISNKIEESFYEDKGEQKDKEITNEGEARAASYQIFKNVAKPGYKYIEVEDLMRFLTKEEVSYVLPLFEGASVTGKIKKSALRNWAVKAYLDRKFLAHSLNDTKTAVKQLDKLLTAIVIVLIIIITLLMMGFATTKVLVFMSSQFLLIGFVFSNSCKTAFEAIIFVFVMHPFDVGDRCVIDDVQMIVEEMNILTTIFLQSDNTKIYYPNSVLSIKPIRNFYRSPDMGDNVEFSVDVSTSMEKIAGLKARIKISSMVTASLFSKSSIETVCLSSHRNCYIIHLPTQIGVAGVRVPHGAARHHGIKCSDTTVVDLNAIHDSNEKFLLCPRLNRGMKESPERS</sequence>
<feature type="transmembrane region" description="Helical" evidence="8">
    <location>
        <begin position="525"/>
        <end position="548"/>
    </location>
</feature>
<evidence type="ECO:0000313" key="12">
    <source>
        <dbReference type="Proteomes" id="UP001412067"/>
    </source>
</evidence>
<organism evidence="11 12">
    <name type="scientific">Platanthera guangdongensis</name>
    <dbReference type="NCBI Taxonomy" id="2320717"/>
    <lineage>
        <taxon>Eukaryota</taxon>
        <taxon>Viridiplantae</taxon>
        <taxon>Streptophyta</taxon>
        <taxon>Embryophyta</taxon>
        <taxon>Tracheophyta</taxon>
        <taxon>Spermatophyta</taxon>
        <taxon>Magnoliopsida</taxon>
        <taxon>Liliopsida</taxon>
        <taxon>Asparagales</taxon>
        <taxon>Orchidaceae</taxon>
        <taxon>Orchidoideae</taxon>
        <taxon>Orchideae</taxon>
        <taxon>Orchidinae</taxon>
        <taxon>Platanthera</taxon>
    </lineage>
</organism>
<accession>A0ABR2LS15</accession>
<evidence type="ECO:0000256" key="8">
    <source>
        <dbReference type="SAM" id="Phobius"/>
    </source>
</evidence>
<dbReference type="InterPro" id="IPR058650">
    <property type="entry name" value="Msy1/2-like"/>
</dbReference>
<keyword evidence="3 8" id="KW-0812">Transmembrane</keyword>
<evidence type="ECO:0000256" key="3">
    <source>
        <dbReference type="ARBA" id="ARBA00022692"/>
    </source>
</evidence>
<dbReference type="InterPro" id="IPR023408">
    <property type="entry name" value="MscS_beta-dom_sf"/>
</dbReference>
<comment type="similarity">
    <text evidence="2 6">Belongs to the MscS (TC 1.A.23) family.</text>
</comment>
<comment type="caution">
    <text evidence="11">The sequence shown here is derived from an EMBL/GenBank/DDBJ whole genome shotgun (WGS) entry which is preliminary data.</text>
</comment>
<keyword evidence="4 8" id="KW-1133">Transmembrane helix</keyword>
<dbReference type="Gene3D" id="2.30.30.60">
    <property type="match status" value="1"/>
</dbReference>